<dbReference type="Proteomes" id="UP000434957">
    <property type="component" value="Unassembled WGS sequence"/>
</dbReference>
<accession>A0A6A4FCH7</accession>
<reference evidence="3 4" key="1">
    <citation type="submission" date="2018-08" db="EMBL/GenBank/DDBJ databases">
        <title>Genomic investigation of the strawberry pathogen Phytophthora fragariae indicates pathogenicity is determined by transcriptional variation in three key races.</title>
        <authorList>
            <person name="Adams T.M."/>
            <person name="Armitage A.D."/>
            <person name="Sobczyk M.K."/>
            <person name="Bates H.J."/>
            <person name="Dunwell J.M."/>
            <person name="Nellist C.F."/>
            <person name="Harrison R.J."/>
        </authorList>
    </citation>
    <scope>NUCLEOTIDE SEQUENCE [LARGE SCALE GENOMIC DNA]</scope>
    <source>
        <strain evidence="3 4">SCRP333</strain>
    </source>
</reference>
<protein>
    <submittedName>
        <fullName evidence="3">Uncharacterized protein</fullName>
    </submittedName>
</protein>
<evidence type="ECO:0000313" key="4">
    <source>
        <dbReference type="Proteomes" id="UP000434957"/>
    </source>
</evidence>
<name>A0A6A4FCH7_9STRA</name>
<organism evidence="3 4">
    <name type="scientific">Phytophthora rubi</name>
    <dbReference type="NCBI Taxonomy" id="129364"/>
    <lineage>
        <taxon>Eukaryota</taxon>
        <taxon>Sar</taxon>
        <taxon>Stramenopiles</taxon>
        <taxon>Oomycota</taxon>
        <taxon>Peronosporomycetes</taxon>
        <taxon>Peronosporales</taxon>
        <taxon>Peronosporaceae</taxon>
        <taxon>Phytophthora</taxon>
    </lineage>
</organism>
<sequence length="231" mass="26525">MISITPDPPQPHSIQTRIETRVPMTEHPAQIPLPGSPESKRTSEGKSEAAAAKPDLGPSTSVRAGTEGFWFGRPRAQLNADESPAQQNLTRSETTAWARFTAEQEQRKNTDARLQAALEDNRREQTKLHEEYQKLQVTNAQMSDAQRWTQVEQRQHLEALERLAEQRVAAETEKRKEDETRTQYLLGVQKKLQEAEIRARQEELQRIHDERAAETRAEHDVELLRLTEEHV</sequence>
<evidence type="ECO:0000313" key="3">
    <source>
        <dbReference type="EMBL" id="KAE9345403.1"/>
    </source>
</evidence>
<keyword evidence="1" id="KW-0175">Coiled coil</keyword>
<feature type="region of interest" description="Disordered" evidence="2">
    <location>
        <begin position="1"/>
        <end position="95"/>
    </location>
</feature>
<feature type="compositionally biased region" description="Pro residues" evidence="2">
    <location>
        <begin position="1"/>
        <end position="11"/>
    </location>
</feature>
<keyword evidence="4" id="KW-1185">Reference proteome</keyword>
<feature type="compositionally biased region" description="Basic and acidic residues" evidence="2">
    <location>
        <begin position="38"/>
        <end position="47"/>
    </location>
</feature>
<dbReference type="AlphaFoldDB" id="A0A6A4FCH7"/>
<feature type="coiled-coil region" evidence="1">
    <location>
        <begin position="153"/>
        <end position="210"/>
    </location>
</feature>
<proteinExistence type="predicted"/>
<feature type="compositionally biased region" description="Polar residues" evidence="2">
    <location>
        <begin position="84"/>
        <end position="95"/>
    </location>
</feature>
<gene>
    <name evidence="3" type="ORF">PR003_g7964</name>
</gene>
<dbReference type="EMBL" id="QXFT01000386">
    <property type="protein sequence ID" value="KAE9345403.1"/>
    <property type="molecule type" value="Genomic_DNA"/>
</dbReference>
<evidence type="ECO:0000256" key="1">
    <source>
        <dbReference type="SAM" id="Coils"/>
    </source>
</evidence>
<comment type="caution">
    <text evidence="3">The sequence shown here is derived from an EMBL/GenBank/DDBJ whole genome shotgun (WGS) entry which is preliminary data.</text>
</comment>
<evidence type="ECO:0000256" key="2">
    <source>
        <dbReference type="SAM" id="MobiDB-lite"/>
    </source>
</evidence>